<evidence type="ECO:0000313" key="8">
    <source>
        <dbReference type="Proteomes" id="UP001193501"/>
    </source>
</evidence>
<dbReference type="RefSeq" id="WP_168772791.1">
    <property type="nucleotide sequence ID" value="NZ_JAABNR010000001.1"/>
</dbReference>
<keyword evidence="8" id="KW-1185">Reference proteome</keyword>
<evidence type="ECO:0000256" key="2">
    <source>
        <dbReference type="ARBA" id="ARBA00022692"/>
    </source>
</evidence>
<comment type="subcellular location">
    <subcellularLocation>
        <location evidence="1">Membrane</location>
        <topology evidence="1">Multi-pass membrane protein</topology>
    </subcellularLocation>
</comment>
<accession>A0AAE4Y6G8</accession>
<name>A0AAE4Y6G8_9RHOB</name>
<dbReference type="Proteomes" id="UP001193501">
    <property type="component" value="Unassembled WGS sequence"/>
</dbReference>
<feature type="domain" description="Yip1" evidence="6">
    <location>
        <begin position="15"/>
        <end position="202"/>
    </location>
</feature>
<keyword evidence="2 5" id="KW-0812">Transmembrane</keyword>
<organism evidence="7 8">
    <name type="scientific">Stagnihabitans tardus</name>
    <dbReference type="NCBI Taxonomy" id="2699202"/>
    <lineage>
        <taxon>Bacteria</taxon>
        <taxon>Pseudomonadati</taxon>
        <taxon>Pseudomonadota</taxon>
        <taxon>Alphaproteobacteria</taxon>
        <taxon>Rhodobacterales</taxon>
        <taxon>Paracoccaceae</taxon>
        <taxon>Stagnihabitans</taxon>
    </lineage>
</organism>
<dbReference type="EMBL" id="JAABNR010000001">
    <property type="protein sequence ID" value="NBZ85974.1"/>
    <property type="molecule type" value="Genomic_DNA"/>
</dbReference>
<dbReference type="AlphaFoldDB" id="A0AAE4Y6G8"/>
<feature type="transmembrane region" description="Helical" evidence="5">
    <location>
        <begin position="152"/>
        <end position="173"/>
    </location>
</feature>
<protein>
    <recommendedName>
        <fullName evidence="6">Yip1 domain-containing protein</fullName>
    </recommendedName>
</protein>
<proteinExistence type="predicted"/>
<evidence type="ECO:0000256" key="3">
    <source>
        <dbReference type="ARBA" id="ARBA00022989"/>
    </source>
</evidence>
<dbReference type="InterPro" id="IPR006977">
    <property type="entry name" value="Yip1_dom"/>
</dbReference>
<feature type="transmembrane region" description="Helical" evidence="5">
    <location>
        <begin position="34"/>
        <end position="55"/>
    </location>
</feature>
<gene>
    <name evidence="7" type="ORF">GV832_00125</name>
</gene>
<evidence type="ECO:0000259" key="6">
    <source>
        <dbReference type="Pfam" id="PF04893"/>
    </source>
</evidence>
<reference evidence="7" key="1">
    <citation type="submission" date="2020-01" db="EMBL/GenBank/DDBJ databases">
        <authorList>
            <person name="Chen W.-M."/>
        </authorList>
    </citation>
    <scope>NUCLEOTIDE SEQUENCE</scope>
    <source>
        <strain evidence="7">CYK-10</strain>
    </source>
</reference>
<dbReference type="GO" id="GO:0016020">
    <property type="term" value="C:membrane"/>
    <property type="evidence" value="ECO:0007669"/>
    <property type="project" value="UniProtKB-SubCell"/>
</dbReference>
<evidence type="ECO:0000256" key="4">
    <source>
        <dbReference type="ARBA" id="ARBA00023136"/>
    </source>
</evidence>
<evidence type="ECO:0000313" key="7">
    <source>
        <dbReference type="EMBL" id="NBZ85974.1"/>
    </source>
</evidence>
<evidence type="ECO:0000256" key="1">
    <source>
        <dbReference type="ARBA" id="ARBA00004141"/>
    </source>
</evidence>
<feature type="transmembrane region" description="Helical" evidence="5">
    <location>
        <begin position="92"/>
        <end position="113"/>
    </location>
</feature>
<comment type="caution">
    <text evidence="7">The sequence shown here is derived from an EMBL/GenBank/DDBJ whole genome shotgun (WGS) entry which is preliminary data.</text>
</comment>
<feature type="transmembrane region" description="Helical" evidence="5">
    <location>
        <begin position="185"/>
        <end position="208"/>
    </location>
</feature>
<sequence length="213" mass="23147">MNLNAVLRLLHQSYDHPQDTARWLMRLGLPRSQAFMALGLTAVIGSLMSSLAQMISDRMPRGTVPPTEDQAAAMAAFEAAFKPMLDLMASPLGLAGFQLAGTVFTCFLMHRVGRLFGGKGTWPETLILMAWLQVIMTLLQLVQLFLALTLPIVALPVALFTIFSYFFLLSHFTAALHGFASVGKVFGGIIATGIAVTLLLAVLFFLTLPVQHV</sequence>
<keyword evidence="3 5" id="KW-1133">Transmembrane helix</keyword>
<dbReference type="Pfam" id="PF04893">
    <property type="entry name" value="Yip1"/>
    <property type="match status" value="1"/>
</dbReference>
<evidence type="ECO:0000256" key="5">
    <source>
        <dbReference type="SAM" id="Phobius"/>
    </source>
</evidence>
<keyword evidence="4 5" id="KW-0472">Membrane</keyword>